<name>A0A099KMC3_COLPS</name>
<evidence type="ECO:0000313" key="2">
    <source>
        <dbReference type="EMBL" id="KGJ91914.1"/>
    </source>
</evidence>
<evidence type="ECO:0008006" key="4">
    <source>
        <dbReference type="Google" id="ProtNLM"/>
    </source>
</evidence>
<keyword evidence="1" id="KW-0732">Signal</keyword>
<sequence length="156" mass="17743">MKEQSNTKRPIKLKKLILSFLVLLSISCSTTQPETLENNNTTQFFVTPTELTINDDLTINLPKLRPKNLAIVDSNGQFFIIQSVEAGVLMMPEEEFSLMKVLEIPIKNTKGTIWINGQKSEQVIFEKAGKYKVYFADNLETEPENTFNFSAHITVK</sequence>
<dbReference type="PATRIC" id="fig|28229.3.peg.2789"/>
<gene>
    <name evidence="2" type="ORF">GAB14E_3071</name>
</gene>
<dbReference type="RefSeq" id="WP_033082785.1">
    <property type="nucleotide sequence ID" value="NZ_JQEC01000039.1"/>
</dbReference>
<reference evidence="2 3" key="1">
    <citation type="submission" date="2014-08" db="EMBL/GenBank/DDBJ databases">
        <title>Genomic and Phenotypic Diversity of Colwellia psychrerythraea strains from Disparate Marine Basins.</title>
        <authorList>
            <person name="Techtmann S.M."/>
            <person name="Stelling S.C."/>
            <person name="Utturkar S.M."/>
            <person name="Alshibli N."/>
            <person name="Harris A."/>
            <person name="Brown S.D."/>
            <person name="Hazen T.C."/>
        </authorList>
    </citation>
    <scope>NUCLEOTIDE SEQUENCE [LARGE SCALE GENOMIC DNA]</scope>
    <source>
        <strain evidence="2 3">GAB14E</strain>
    </source>
</reference>
<dbReference type="OrthoDB" id="6409372at2"/>
<feature type="chain" id="PRO_5001948627" description="Lipoprotein" evidence="1">
    <location>
        <begin position="32"/>
        <end position="156"/>
    </location>
</feature>
<accession>A0A099KMC3</accession>
<dbReference type="AlphaFoldDB" id="A0A099KMC3"/>
<dbReference type="PROSITE" id="PS51257">
    <property type="entry name" value="PROKAR_LIPOPROTEIN"/>
    <property type="match status" value="1"/>
</dbReference>
<proteinExistence type="predicted"/>
<evidence type="ECO:0000256" key="1">
    <source>
        <dbReference type="SAM" id="SignalP"/>
    </source>
</evidence>
<evidence type="ECO:0000313" key="3">
    <source>
        <dbReference type="Proteomes" id="UP000029868"/>
    </source>
</evidence>
<feature type="signal peptide" evidence="1">
    <location>
        <begin position="1"/>
        <end position="31"/>
    </location>
</feature>
<protein>
    <recommendedName>
        <fullName evidence="4">Lipoprotein</fullName>
    </recommendedName>
</protein>
<dbReference type="EMBL" id="JQEC01000039">
    <property type="protein sequence ID" value="KGJ91914.1"/>
    <property type="molecule type" value="Genomic_DNA"/>
</dbReference>
<organism evidence="2 3">
    <name type="scientific">Colwellia psychrerythraea</name>
    <name type="common">Vibrio psychroerythus</name>
    <dbReference type="NCBI Taxonomy" id="28229"/>
    <lineage>
        <taxon>Bacteria</taxon>
        <taxon>Pseudomonadati</taxon>
        <taxon>Pseudomonadota</taxon>
        <taxon>Gammaproteobacteria</taxon>
        <taxon>Alteromonadales</taxon>
        <taxon>Colwelliaceae</taxon>
        <taxon>Colwellia</taxon>
    </lineage>
</organism>
<comment type="caution">
    <text evidence="2">The sequence shown here is derived from an EMBL/GenBank/DDBJ whole genome shotgun (WGS) entry which is preliminary data.</text>
</comment>
<dbReference type="Proteomes" id="UP000029868">
    <property type="component" value="Unassembled WGS sequence"/>
</dbReference>